<dbReference type="AlphaFoldDB" id="G9NR47"/>
<sequence>MHHFLLLTAQAACMSRRCTTSCESTEHAIYGRGDMHMKGLKQISRWRHGVCMHACRHMNAAVWTRWAAISVSPRLCVGGSTQPWHGNCVTPASSLSLDMEIWARYGPDTDQSVWGFGAERW</sequence>
<comment type="caution">
    <text evidence="1">The sequence shown here is derived from an EMBL/GenBank/DDBJ whole genome shotgun (WGS) entry which is preliminary data.</text>
</comment>
<organism evidence="1 2">
    <name type="scientific">Hypocrea atroviridis (strain ATCC 20476 / IMI 206040)</name>
    <name type="common">Trichoderma atroviride</name>
    <dbReference type="NCBI Taxonomy" id="452589"/>
    <lineage>
        <taxon>Eukaryota</taxon>
        <taxon>Fungi</taxon>
        <taxon>Dikarya</taxon>
        <taxon>Ascomycota</taxon>
        <taxon>Pezizomycotina</taxon>
        <taxon>Sordariomycetes</taxon>
        <taxon>Hypocreomycetidae</taxon>
        <taxon>Hypocreales</taxon>
        <taxon>Hypocreaceae</taxon>
        <taxon>Trichoderma</taxon>
    </lineage>
</organism>
<dbReference type="EMBL" id="ABDG02000021">
    <property type="protein sequence ID" value="EHK47338.1"/>
    <property type="molecule type" value="Genomic_DNA"/>
</dbReference>
<dbReference type="HOGENOM" id="CLU_2038382_0_0_1"/>
<dbReference type="Proteomes" id="UP000005426">
    <property type="component" value="Unassembled WGS sequence"/>
</dbReference>
<keyword evidence="2" id="KW-1185">Reference proteome</keyword>
<name>G9NR47_HYPAI</name>
<gene>
    <name evidence="1" type="ORF">TRIATDRAFT_159868</name>
</gene>
<reference evidence="1 2" key="1">
    <citation type="journal article" date="2011" name="Genome Biol.">
        <title>Comparative genome sequence analysis underscores mycoparasitism as the ancestral life style of Trichoderma.</title>
        <authorList>
            <person name="Kubicek C.P."/>
            <person name="Herrera-Estrella A."/>
            <person name="Seidl-Seiboth V."/>
            <person name="Martinez D.A."/>
            <person name="Druzhinina I.S."/>
            <person name="Thon M."/>
            <person name="Zeilinger S."/>
            <person name="Casas-Flores S."/>
            <person name="Horwitz B.A."/>
            <person name="Mukherjee P.K."/>
            <person name="Mukherjee M."/>
            <person name="Kredics L."/>
            <person name="Alcaraz L.D."/>
            <person name="Aerts A."/>
            <person name="Antal Z."/>
            <person name="Atanasova L."/>
            <person name="Cervantes-Badillo M.G."/>
            <person name="Challacombe J."/>
            <person name="Chertkov O."/>
            <person name="McCluskey K."/>
            <person name="Coulpier F."/>
            <person name="Deshpande N."/>
            <person name="von Doehren H."/>
            <person name="Ebbole D.J."/>
            <person name="Esquivel-Naranjo E.U."/>
            <person name="Fekete E."/>
            <person name="Flipphi M."/>
            <person name="Glaser F."/>
            <person name="Gomez-Rodriguez E.Y."/>
            <person name="Gruber S."/>
            <person name="Han C."/>
            <person name="Henrissat B."/>
            <person name="Hermosa R."/>
            <person name="Hernandez-Onate M."/>
            <person name="Karaffa L."/>
            <person name="Kosti I."/>
            <person name="Le Crom S."/>
            <person name="Lindquist E."/>
            <person name="Lucas S."/>
            <person name="Luebeck M."/>
            <person name="Luebeck P.S."/>
            <person name="Margeot A."/>
            <person name="Metz B."/>
            <person name="Misra M."/>
            <person name="Nevalainen H."/>
            <person name="Omann M."/>
            <person name="Packer N."/>
            <person name="Perrone G."/>
            <person name="Uresti-Rivera E.E."/>
            <person name="Salamov A."/>
            <person name="Schmoll M."/>
            <person name="Seiboth B."/>
            <person name="Shapiro H."/>
            <person name="Sukno S."/>
            <person name="Tamayo-Ramos J.A."/>
            <person name="Tisch D."/>
            <person name="Wiest A."/>
            <person name="Wilkinson H.H."/>
            <person name="Zhang M."/>
            <person name="Coutinho P.M."/>
            <person name="Kenerley C.M."/>
            <person name="Monte E."/>
            <person name="Baker S.E."/>
            <person name="Grigoriev I.V."/>
        </authorList>
    </citation>
    <scope>NUCLEOTIDE SEQUENCE [LARGE SCALE GENOMIC DNA]</scope>
    <source>
        <strain evidence="2">ATCC 20476 / IMI 206040</strain>
    </source>
</reference>
<protein>
    <submittedName>
        <fullName evidence="1">Uncharacterized protein</fullName>
    </submittedName>
</protein>
<accession>G9NR47</accession>
<evidence type="ECO:0000313" key="2">
    <source>
        <dbReference type="Proteomes" id="UP000005426"/>
    </source>
</evidence>
<proteinExistence type="predicted"/>
<evidence type="ECO:0000313" key="1">
    <source>
        <dbReference type="EMBL" id="EHK47338.1"/>
    </source>
</evidence>